<gene>
    <name evidence="19" type="ORF">PPYR_03377</name>
</gene>
<dbReference type="Pfam" id="PF12047">
    <property type="entry name" value="DNMT1-RFD"/>
    <property type="match status" value="1"/>
</dbReference>
<accession>A0A5N4A2N4</accession>
<keyword evidence="2 13" id="KW-0489">Methyltransferase</keyword>
<dbReference type="Gene3D" id="2.30.30.490">
    <property type="match status" value="2"/>
</dbReference>
<evidence type="ECO:0000256" key="1">
    <source>
        <dbReference type="ARBA" id="ARBA00004123"/>
    </source>
</evidence>
<name>A0A5N4A2N4_PHOPY</name>
<dbReference type="InterPro" id="IPR043151">
    <property type="entry name" value="BAH_sf"/>
</dbReference>
<evidence type="ECO:0000256" key="12">
    <source>
        <dbReference type="PROSITE-ProRule" id="PRU00509"/>
    </source>
</evidence>
<evidence type="ECO:0000256" key="2">
    <source>
        <dbReference type="ARBA" id="ARBA00022603"/>
    </source>
</evidence>
<dbReference type="Pfam" id="PF02008">
    <property type="entry name" value="zf-CXXC"/>
    <property type="match status" value="1"/>
</dbReference>
<dbReference type="OrthoDB" id="5376140at2759"/>
<dbReference type="Pfam" id="PF00145">
    <property type="entry name" value="DNA_methylase"/>
    <property type="match status" value="1"/>
</dbReference>
<keyword evidence="7 12" id="KW-0863">Zinc-finger</keyword>
<dbReference type="PROSITE" id="PS00094">
    <property type="entry name" value="C5_MTASE_1"/>
    <property type="match status" value="1"/>
</dbReference>
<feature type="domain" description="BAH" evidence="17">
    <location>
        <begin position="426"/>
        <end position="550"/>
    </location>
</feature>
<evidence type="ECO:0000256" key="11">
    <source>
        <dbReference type="PIRSR" id="PIRSR037404-1"/>
    </source>
</evidence>
<dbReference type="InterPro" id="IPR001025">
    <property type="entry name" value="BAH_dom"/>
</dbReference>
<dbReference type="Gene3D" id="3.40.50.150">
    <property type="entry name" value="Vaccinia Virus protein VP39"/>
    <property type="match status" value="1"/>
</dbReference>
<dbReference type="GO" id="GO:0003682">
    <property type="term" value="F:chromatin binding"/>
    <property type="evidence" value="ECO:0007669"/>
    <property type="project" value="InterPro"/>
</dbReference>
<dbReference type="PROSITE" id="PS51038">
    <property type="entry name" value="BAH"/>
    <property type="match status" value="2"/>
</dbReference>
<evidence type="ECO:0000313" key="20">
    <source>
        <dbReference type="Proteomes" id="UP000327044"/>
    </source>
</evidence>
<reference evidence="19 20" key="1">
    <citation type="journal article" date="2018" name="Elife">
        <title>Firefly genomes illuminate parallel origins of bioluminescence in beetles.</title>
        <authorList>
            <person name="Fallon T.R."/>
            <person name="Lower S.E."/>
            <person name="Chang C.H."/>
            <person name="Bessho-Uehara M."/>
            <person name="Martin G.J."/>
            <person name="Bewick A.J."/>
            <person name="Behringer M."/>
            <person name="Debat H.J."/>
            <person name="Wong I."/>
            <person name="Day J.C."/>
            <person name="Suvorov A."/>
            <person name="Silva C.J."/>
            <person name="Stanger-Hall K.F."/>
            <person name="Hall D.W."/>
            <person name="Schmitz R.J."/>
            <person name="Nelson D.R."/>
            <person name="Lewis S.M."/>
            <person name="Shigenobu S."/>
            <person name="Bybee S.M."/>
            <person name="Larracuente A.M."/>
            <person name="Oba Y."/>
            <person name="Weng J.K."/>
        </authorList>
    </citation>
    <scope>NUCLEOTIDE SEQUENCE [LARGE SCALE GENOMIC DNA]</scope>
    <source>
        <strain evidence="19">1611_PpyrPB1</strain>
        <tissue evidence="19">Whole body</tissue>
    </source>
</reference>
<dbReference type="InterPro" id="IPR022702">
    <property type="entry name" value="Cytosine_MeTrfase1_RFD"/>
</dbReference>
<feature type="active site" evidence="11 13">
    <location>
        <position position="880"/>
    </location>
</feature>
<dbReference type="InParanoid" id="A0A5N4A2N4"/>
<evidence type="ECO:0000256" key="8">
    <source>
        <dbReference type="ARBA" id="ARBA00022833"/>
    </source>
</evidence>
<dbReference type="InterPro" id="IPR031303">
    <property type="entry name" value="C5_meth_CS"/>
</dbReference>
<dbReference type="InterPro" id="IPR002857">
    <property type="entry name" value="Znf_CXXC"/>
</dbReference>
<evidence type="ECO:0000259" key="17">
    <source>
        <dbReference type="PROSITE" id="PS51038"/>
    </source>
</evidence>
<keyword evidence="8" id="KW-0862">Zinc</keyword>
<dbReference type="PROSITE" id="PS51058">
    <property type="entry name" value="ZF_CXXC"/>
    <property type="match status" value="1"/>
</dbReference>
<comment type="caution">
    <text evidence="19">The sequence shown here is derived from an EMBL/GenBank/DDBJ whole genome shotgun (WGS) entry which is preliminary data.</text>
</comment>
<organism evidence="19 20">
    <name type="scientific">Photinus pyralis</name>
    <name type="common">Common eastern firefly</name>
    <name type="synonym">Lampyris pyralis</name>
    <dbReference type="NCBI Taxonomy" id="7054"/>
    <lineage>
        <taxon>Eukaryota</taxon>
        <taxon>Metazoa</taxon>
        <taxon>Ecdysozoa</taxon>
        <taxon>Arthropoda</taxon>
        <taxon>Hexapoda</taxon>
        <taxon>Insecta</taxon>
        <taxon>Pterygota</taxon>
        <taxon>Neoptera</taxon>
        <taxon>Endopterygota</taxon>
        <taxon>Coleoptera</taxon>
        <taxon>Polyphaga</taxon>
        <taxon>Elateriformia</taxon>
        <taxon>Elateroidea</taxon>
        <taxon>Lampyridae</taxon>
        <taxon>Lampyrinae</taxon>
        <taxon>Photinus</taxon>
    </lineage>
</organism>
<dbReference type="GO" id="GO:0006346">
    <property type="term" value="P:DNA methylation-dependent constitutive heterochromatin formation"/>
    <property type="evidence" value="ECO:0007669"/>
    <property type="project" value="InterPro"/>
</dbReference>
<evidence type="ECO:0000256" key="14">
    <source>
        <dbReference type="RuleBase" id="RU000416"/>
    </source>
</evidence>
<dbReference type="Pfam" id="PF01426">
    <property type="entry name" value="BAH"/>
    <property type="match status" value="2"/>
</dbReference>
<dbReference type="GO" id="GO:0003886">
    <property type="term" value="F:DNA (cytosine-5-)-methyltransferase activity"/>
    <property type="evidence" value="ECO:0007669"/>
    <property type="project" value="UniProtKB-EC"/>
</dbReference>
<dbReference type="EMBL" id="VVIM01000011">
    <property type="protein sequence ID" value="KAB0791577.1"/>
    <property type="molecule type" value="Genomic_DNA"/>
</dbReference>
<dbReference type="Gene3D" id="3.90.120.10">
    <property type="entry name" value="DNA Methylase, subunit A, domain 2"/>
    <property type="match status" value="1"/>
</dbReference>
<evidence type="ECO:0000256" key="9">
    <source>
        <dbReference type="ARBA" id="ARBA00023125"/>
    </source>
</evidence>
<sequence>MSILEEEENISKKLKVVHEDNVTKNAINTQTTKSERCAICKQYVEEAPLYNGHPNNASEEYIALTDERLMLFTGDEMDLDEKDERPTHKITYFSVYDKNGHLCPFDGGLIEANKLLYFSGYVKPIYDEDSTTNNGIPTKDMGPINEWYISGFDGGEKALVGFSTAYAEYYLMEAAPEYEPIMKVVRVKIILSKLIIEYLLDEGWKQPTYEDLLQRLLASGDPDLSEDALLQHAQFICERVSSFDTTAGEEDELLITAPCMRSLVKMAGVTFRARKKVRKIETKGLKKKQTVWSKATTTNLVREVFEAFFVDQIDQKDKGPRRKRCGVCEACQTSDCGTCAHCRNMLKFGGTGRSKQACLMRRCPNMAIQAADDDSGDDDRTLAALLSVESKTPLSKRIICEVRWIGSAAVEYNNRFYYNSAQVGDIVVEPDDCVMLNSEEPNQPLLIARVGYMWQEGDETLFHAHLFCRGSDTVLGETSDPRELFVVDVCENCPLGSIVRKAKVEKRKLANNWAICGGLDKLPPRLEDDGRTFFYSKRYDSDYSRFVDYSEEKPDGSLPYTPCDGCRRRTQKKKLNSITYANGEVHWGGDAYRVGSGVFLEPDTFIFKSDVTDIDDSFAQKENSVDEVMYPEYYRKPAENGRGTNAETPDPFCIGLIEDISELKNAVQIRVRKFYRPENTQEGHFLSYRKDLNLVYWSHEERTINFNLVTGKCYLAYGPALDVPVAEWSAAGPYRFYFTESYDAKTQKIGDVPAQATRIGSLGKGKGKGKGKSSQAEQKPKDIPPQWETTRKLKSMDVFAGCGGLSEGLHQVKIAETKWAIEKEPAAARAFKLNNPDAIVYTEDCNELLRIVMSENEDEVDGKRLPKKGDVELLVGGPPCQGFSGMNRFNAGQYSLFKNSLIVSYLSFCDYYRPAYFILENVRNFVSFKRSMVLKLTLRCLLAIGYQVTFGVVQAGHYGIPQTRRRLIIMAAAPGFVLPRFPEPQHVFSKKGCQLSVPVDNFKYHTGVKWTAAAPYRTITVRDSMADLPDIKNGSNVKEMPYDTEANSHFQRMMRAGDPNGLVSDHICKEMAPIVEARMAQIPIFSGADWRDLPNIQLKLSDGTYTNKLKYPYRSKKQKKNDPPRGVCACASTGPCDPTDRQINTIIPWCLPHTADRHNNWSGLYGRLDWDGFFSTTVTNPEPMGKQGRVLHPEQHRVVSVRECARSQGFPDRYQFYGNILDKHRQVGNAVPPPLGASIGREIQKALAATMNIED</sequence>
<keyword evidence="6" id="KW-0677">Repeat</keyword>
<dbReference type="InterPro" id="IPR018117">
    <property type="entry name" value="C5_DNA_meth_AS"/>
</dbReference>
<dbReference type="NCBIfam" id="TIGR00675">
    <property type="entry name" value="dcm"/>
    <property type="match status" value="1"/>
</dbReference>
<protein>
    <recommendedName>
        <fullName evidence="15">Cytosine-specific methyltransferase</fullName>
        <ecNumber evidence="15">2.1.1.37</ecNumber>
    </recommendedName>
</protein>
<dbReference type="SUPFAM" id="SSF53335">
    <property type="entry name" value="S-adenosyl-L-methionine-dependent methyltransferases"/>
    <property type="match status" value="1"/>
</dbReference>
<dbReference type="PANTHER" id="PTHR10629">
    <property type="entry name" value="CYTOSINE-SPECIFIC METHYLTRANSFERASE"/>
    <property type="match status" value="1"/>
</dbReference>
<dbReference type="InterPro" id="IPR001525">
    <property type="entry name" value="C5_MeTfrase"/>
</dbReference>
<dbReference type="GO" id="GO:0032259">
    <property type="term" value="P:methylation"/>
    <property type="evidence" value="ECO:0007669"/>
    <property type="project" value="UniProtKB-KW"/>
</dbReference>
<evidence type="ECO:0000313" key="19">
    <source>
        <dbReference type="EMBL" id="KAB0791577.1"/>
    </source>
</evidence>
<feature type="domain" description="BAH" evidence="17">
    <location>
        <begin position="633"/>
        <end position="753"/>
    </location>
</feature>
<comment type="similarity">
    <text evidence="13 14">Belongs to the class I-like SAM-binding methyltransferase superfamily. C5-methyltransferase family.</text>
</comment>
<dbReference type="GO" id="GO:0008270">
    <property type="term" value="F:zinc ion binding"/>
    <property type="evidence" value="ECO:0007669"/>
    <property type="project" value="UniProtKB-KW"/>
</dbReference>
<dbReference type="SMART" id="SM00439">
    <property type="entry name" value="BAH"/>
    <property type="match status" value="2"/>
</dbReference>
<dbReference type="InterPro" id="IPR050390">
    <property type="entry name" value="C5-Methyltransferase"/>
</dbReference>
<keyword evidence="9" id="KW-0238">DNA-binding</keyword>
<keyword evidence="4 13" id="KW-0949">S-adenosyl-L-methionine</keyword>
<evidence type="ECO:0000256" key="6">
    <source>
        <dbReference type="ARBA" id="ARBA00022737"/>
    </source>
</evidence>
<evidence type="ECO:0000256" key="3">
    <source>
        <dbReference type="ARBA" id="ARBA00022679"/>
    </source>
</evidence>
<dbReference type="PIRSF" id="PIRSF037404">
    <property type="entry name" value="DNMT1"/>
    <property type="match status" value="1"/>
</dbReference>
<dbReference type="PRINTS" id="PR00105">
    <property type="entry name" value="C5METTRFRASE"/>
</dbReference>
<dbReference type="CDD" id="cd04760">
    <property type="entry name" value="BAH_Dnmt1_I"/>
    <property type="match status" value="1"/>
</dbReference>
<keyword evidence="3 13" id="KW-0808">Transferase</keyword>
<dbReference type="GO" id="GO:0005634">
    <property type="term" value="C:nucleus"/>
    <property type="evidence" value="ECO:0007669"/>
    <property type="project" value="UniProtKB-SubCell"/>
</dbReference>
<comment type="subcellular location">
    <subcellularLocation>
        <location evidence="1">Nucleus</location>
    </subcellularLocation>
</comment>
<proteinExistence type="inferred from homology"/>
<dbReference type="Gene3D" id="1.10.10.2230">
    <property type="match status" value="1"/>
</dbReference>
<evidence type="ECO:0000256" key="16">
    <source>
        <dbReference type="SAM" id="MobiDB-lite"/>
    </source>
</evidence>
<dbReference type="InterPro" id="IPR029063">
    <property type="entry name" value="SAM-dependent_MTases_sf"/>
</dbReference>
<comment type="catalytic activity">
    <reaction evidence="15">
        <text>a 2'-deoxycytidine in DNA + S-adenosyl-L-methionine = a 5-methyl-2'-deoxycytidine in DNA + S-adenosyl-L-homocysteine + H(+)</text>
        <dbReference type="Rhea" id="RHEA:13681"/>
        <dbReference type="Rhea" id="RHEA-COMP:11369"/>
        <dbReference type="Rhea" id="RHEA-COMP:11370"/>
        <dbReference type="ChEBI" id="CHEBI:15378"/>
        <dbReference type="ChEBI" id="CHEBI:57856"/>
        <dbReference type="ChEBI" id="CHEBI:59789"/>
        <dbReference type="ChEBI" id="CHEBI:85452"/>
        <dbReference type="ChEBI" id="CHEBI:85454"/>
        <dbReference type="EC" id="2.1.1.37"/>
    </reaction>
</comment>
<evidence type="ECO:0000256" key="13">
    <source>
        <dbReference type="PROSITE-ProRule" id="PRU01016"/>
    </source>
</evidence>
<dbReference type="GO" id="GO:0003677">
    <property type="term" value="F:DNA binding"/>
    <property type="evidence" value="ECO:0007669"/>
    <property type="project" value="UniProtKB-KW"/>
</dbReference>
<evidence type="ECO:0000256" key="7">
    <source>
        <dbReference type="ARBA" id="ARBA00022771"/>
    </source>
</evidence>
<keyword evidence="20" id="KW-1185">Reference proteome</keyword>
<evidence type="ECO:0000256" key="10">
    <source>
        <dbReference type="ARBA" id="ARBA00023242"/>
    </source>
</evidence>
<evidence type="ECO:0000256" key="4">
    <source>
        <dbReference type="ARBA" id="ARBA00022691"/>
    </source>
</evidence>
<dbReference type="GO" id="GO:0044027">
    <property type="term" value="P:negative regulation of gene expression via chromosomal CpG island methylation"/>
    <property type="evidence" value="ECO:0007669"/>
    <property type="project" value="TreeGrafter"/>
</dbReference>
<dbReference type="EC" id="2.1.1.37" evidence="15"/>
<keyword evidence="5" id="KW-0479">Metal-binding</keyword>
<dbReference type="PANTHER" id="PTHR10629:SF52">
    <property type="entry name" value="DNA (CYTOSINE-5)-METHYLTRANSFERASE 1"/>
    <property type="match status" value="1"/>
</dbReference>
<feature type="domain" description="CXXC-type" evidence="18">
    <location>
        <begin position="318"/>
        <end position="364"/>
    </location>
</feature>
<evidence type="ECO:0000259" key="18">
    <source>
        <dbReference type="PROSITE" id="PS51058"/>
    </source>
</evidence>
<evidence type="ECO:0000256" key="5">
    <source>
        <dbReference type="ARBA" id="ARBA00022723"/>
    </source>
</evidence>
<dbReference type="PROSITE" id="PS00095">
    <property type="entry name" value="C5_MTASE_2"/>
    <property type="match status" value="1"/>
</dbReference>
<dbReference type="FunFam" id="3.40.50.150:FF:000036">
    <property type="entry name" value="DNA (cytosine-5)-methyltransferase"/>
    <property type="match status" value="1"/>
</dbReference>
<dbReference type="Proteomes" id="UP000327044">
    <property type="component" value="Unassembled WGS sequence"/>
</dbReference>
<evidence type="ECO:0000256" key="15">
    <source>
        <dbReference type="RuleBase" id="RU000417"/>
    </source>
</evidence>
<dbReference type="FunFam" id="3.90.120.10:FF:000001">
    <property type="entry name" value="DNA (cytosine-5)-methyltransferase"/>
    <property type="match status" value="1"/>
</dbReference>
<dbReference type="PROSITE" id="PS51679">
    <property type="entry name" value="SAM_MT_C5"/>
    <property type="match status" value="1"/>
</dbReference>
<keyword evidence="10" id="KW-0539">Nucleus</keyword>
<dbReference type="AlphaFoldDB" id="A0A5N4A2N4"/>
<feature type="region of interest" description="Disordered" evidence="16">
    <location>
        <begin position="758"/>
        <end position="785"/>
    </location>
</feature>